<dbReference type="SUPFAM" id="SSF52540">
    <property type="entry name" value="P-loop containing nucleoside triphosphate hydrolases"/>
    <property type="match status" value="1"/>
</dbReference>
<proteinExistence type="predicted"/>
<feature type="domain" description="ATPase AAA-type core" evidence="1">
    <location>
        <begin position="1"/>
        <end position="68"/>
    </location>
</feature>
<dbReference type="EMBL" id="CP011371">
    <property type="protein sequence ID" value="AKJ29977.1"/>
    <property type="molecule type" value="Genomic_DNA"/>
</dbReference>
<dbReference type="PATRIC" id="fig|413882.6.peg.3429"/>
<dbReference type="PANTHER" id="PTHR43581:SF4">
    <property type="entry name" value="ATP_GTP PHOSPHATASE"/>
    <property type="match status" value="1"/>
</dbReference>
<dbReference type="GO" id="GO:0016887">
    <property type="term" value="F:ATP hydrolysis activity"/>
    <property type="evidence" value="ECO:0007669"/>
    <property type="project" value="InterPro"/>
</dbReference>
<evidence type="ECO:0000313" key="2">
    <source>
        <dbReference type="EMBL" id="AKJ29977.1"/>
    </source>
</evidence>
<dbReference type="STRING" id="413882.AAW51_3286"/>
<sequence>MSDGTLRALGILVALFQGGEDSRPSLVGIEEPEVALHPAAAAVVRDALARASERSQVLITSHSPELLDDPNIAIDSLLAVSGEGGVTQIASIDSASRSVIRDQLYTPGELLKLNQLVPDPSLVIDPDSPQLKLFGNGGEGST</sequence>
<protein>
    <submittedName>
        <fullName evidence="2">Chromosome segregation protein SMC</fullName>
    </submittedName>
</protein>
<dbReference type="PANTHER" id="PTHR43581">
    <property type="entry name" value="ATP/GTP PHOSPHATASE"/>
    <property type="match status" value="1"/>
</dbReference>
<dbReference type="InterPro" id="IPR003959">
    <property type="entry name" value="ATPase_AAA_core"/>
</dbReference>
<dbReference type="KEGG" id="pbh:AAW51_3286"/>
<organism evidence="2 3">
    <name type="scientific">Caldimonas brevitalea</name>
    <dbReference type="NCBI Taxonomy" id="413882"/>
    <lineage>
        <taxon>Bacteria</taxon>
        <taxon>Pseudomonadati</taxon>
        <taxon>Pseudomonadota</taxon>
        <taxon>Betaproteobacteria</taxon>
        <taxon>Burkholderiales</taxon>
        <taxon>Sphaerotilaceae</taxon>
        <taxon>Caldimonas</taxon>
    </lineage>
</organism>
<dbReference type="AlphaFoldDB" id="A0A0G3BKQ6"/>
<dbReference type="Gene3D" id="3.40.50.300">
    <property type="entry name" value="P-loop containing nucleotide triphosphate hydrolases"/>
    <property type="match status" value="1"/>
</dbReference>
<reference evidence="2 3" key="1">
    <citation type="submission" date="2015-05" db="EMBL/GenBank/DDBJ databases">
        <authorList>
            <person name="Tang B."/>
            <person name="Yu Y."/>
        </authorList>
    </citation>
    <scope>NUCLEOTIDE SEQUENCE [LARGE SCALE GENOMIC DNA]</scope>
    <source>
        <strain evidence="2 3">DSM 7029</strain>
    </source>
</reference>
<keyword evidence="3" id="KW-1185">Reference proteome</keyword>
<evidence type="ECO:0000313" key="3">
    <source>
        <dbReference type="Proteomes" id="UP000035352"/>
    </source>
</evidence>
<dbReference type="InterPro" id="IPR027417">
    <property type="entry name" value="P-loop_NTPase"/>
</dbReference>
<evidence type="ECO:0000259" key="1">
    <source>
        <dbReference type="Pfam" id="PF13304"/>
    </source>
</evidence>
<dbReference type="GO" id="GO:0005524">
    <property type="term" value="F:ATP binding"/>
    <property type="evidence" value="ECO:0007669"/>
    <property type="project" value="InterPro"/>
</dbReference>
<dbReference type="Pfam" id="PF13304">
    <property type="entry name" value="AAA_21"/>
    <property type="match status" value="1"/>
</dbReference>
<dbReference type="Proteomes" id="UP000035352">
    <property type="component" value="Chromosome"/>
</dbReference>
<dbReference type="InterPro" id="IPR051396">
    <property type="entry name" value="Bact_Antivir_Def_Nuclease"/>
</dbReference>
<accession>A0A0G3BKQ6</accession>
<gene>
    <name evidence="2" type="ORF">AAW51_3286</name>
</gene>
<name>A0A0G3BKQ6_9BURK</name>